<keyword evidence="4" id="KW-0808">Transferase</keyword>
<comment type="subcellular location">
    <subcellularLocation>
        <location evidence="1">Cell inner membrane</location>
    </subcellularLocation>
</comment>
<gene>
    <name evidence="7" type="ORF">EV215_0794</name>
</gene>
<dbReference type="GO" id="GO:0005886">
    <property type="term" value="C:plasma membrane"/>
    <property type="evidence" value="ECO:0007669"/>
    <property type="project" value="UniProtKB-SubCell"/>
</dbReference>
<evidence type="ECO:0000256" key="4">
    <source>
        <dbReference type="ARBA" id="ARBA00022679"/>
    </source>
</evidence>
<dbReference type="PANTHER" id="PTHR30606:SF10">
    <property type="entry name" value="PHOSPHATIDYLINOSITOL MANNOSIDE ACYLTRANSFERASE"/>
    <property type="match status" value="1"/>
</dbReference>
<proteinExistence type="predicted"/>
<name>A0AA46DZ63_9FUSO</name>
<dbReference type="PANTHER" id="PTHR30606">
    <property type="entry name" value="LIPID A BIOSYNTHESIS LAUROYL ACYLTRANSFERASE"/>
    <property type="match status" value="1"/>
</dbReference>
<evidence type="ECO:0000313" key="8">
    <source>
        <dbReference type="Proteomes" id="UP000294678"/>
    </source>
</evidence>
<dbReference type="PIRSF" id="PIRSF026649">
    <property type="entry name" value="MsbB"/>
    <property type="match status" value="1"/>
</dbReference>
<evidence type="ECO:0000256" key="1">
    <source>
        <dbReference type="ARBA" id="ARBA00004533"/>
    </source>
</evidence>
<evidence type="ECO:0000313" key="7">
    <source>
        <dbReference type="EMBL" id="TDT71421.1"/>
    </source>
</evidence>
<accession>A0AA46DZ63</accession>
<dbReference type="AlphaFoldDB" id="A0AA46DZ63"/>
<keyword evidence="3" id="KW-0997">Cell inner membrane</keyword>
<dbReference type="EMBL" id="SOBG01000003">
    <property type="protein sequence ID" value="TDT71421.1"/>
    <property type="molecule type" value="Genomic_DNA"/>
</dbReference>
<keyword evidence="6" id="KW-0012">Acyltransferase</keyword>
<dbReference type="GO" id="GO:0016746">
    <property type="term" value="F:acyltransferase activity"/>
    <property type="evidence" value="ECO:0007669"/>
    <property type="project" value="UniProtKB-KW"/>
</dbReference>
<organism evidence="7 8">
    <name type="scientific">Hypnocyclicus thermotrophus</name>
    <dbReference type="NCBI Taxonomy" id="1627895"/>
    <lineage>
        <taxon>Bacteria</taxon>
        <taxon>Fusobacteriati</taxon>
        <taxon>Fusobacteriota</taxon>
        <taxon>Fusobacteriia</taxon>
        <taxon>Fusobacteriales</taxon>
        <taxon>Fusobacteriaceae</taxon>
        <taxon>Hypnocyclicus</taxon>
    </lineage>
</organism>
<evidence type="ECO:0000256" key="5">
    <source>
        <dbReference type="ARBA" id="ARBA00023136"/>
    </source>
</evidence>
<dbReference type="Pfam" id="PF03279">
    <property type="entry name" value="Lip_A_acyltrans"/>
    <property type="match status" value="1"/>
</dbReference>
<protein>
    <submittedName>
        <fullName evidence="7">KDO2-lipid IV(A) lauroyltransferase</fullName>
    </submittedName>
</protein>
<evidence type="ECO:0000256" key="2">
    <source>
        <dbReference type="ARBA" id="ARBA00022475"/>
    </source>
</evidence>
<keyword evidence="5" id="KW-0472">Membrane</keyword>
<dbReference type="GO" id="GO:0009247">
    <property type="term" value="P:glycolipid biosynthetic process"/>
    <property type="evidence" value="ECO:0007669"/>
    <property type="project" value="UniProtKB-ARBA"/>
</dbReference>
<dbReference type="Proteomes" id="UP000294678">
    <property type="component" value="Unassembled WGS sequence"/>
</dbReference>
<keyword evidence="2" id="KW-1003">Cell membrane</keyword>
<keyword evidence="8" id="KW-1185">Reference proteome</keyword>
<comment type="caution">
    <text evidence="7">The sequence shown here is derived from an EMBL/GenBank/DDBJ whole genome shotgun (WGS) entry which is preliminary data.</text>
</comment>
<sequence>MVHKFEIIIIKLLYKLLMLFPENSRYNFGGFLGKLAYKYINSRREITYKNLKIAFPEKSEEELEKIAKKSFEIIGKTFLAGFWTPNIIETDKVKIKNKKLLDDIYNKNKGVILVGLHMGNIEANLKLAKYYKTYDVIRRQKNPYLDDFINNNRRKTGINLIYKGKTTIRELIKAIKNKNLISLFSDHYDSGGIELDFFGKPTRMSTGAITIALKYNAPIVLFFNTLNEDNTSTIHIKKEFILFKTGNLEKDIILNMKRIIKEYENIIREYPEQWMWLHKRWR</sequence>
<dbReference type="InterPro" id="IPR004960">
    <property type="entry name" value="LipA_acyltrans"/>
</dbReference>
<evidence type="ECO:0000256" key="6">
    <source>
        <dbReference type="ARBA" id="ARBA00023315"/>
    </source>
</evidence>
<dbReference type="CDD" id="cd07984">
    <property type="entry name" value="LPLAT_LABLAT-like"/>
    <property type="match status" value="1"/>
</dbReference>
<reference evidence="7 8" key="1">
    <citation type="submission" date="2019-03" db="EMBL/GenBank/DDBJ databases">
        <title>Genomic Encyclopedia of Type Strains, Phase IV (KMG-IV): sequencing the most valuable type-strain genomes for metagenomic binning, comparative biology and taxonomic classification.</title>
        <authorList>
            <person name="Goeker M."/>
        </authorList>
    </citation>
    <scope>NUCLEOTIDE SEQUENCE [LARGE SCALE GENOMIC DNA]</scope>
    <source>
        <strain evidence="7 8">DSM 100055</strain>
    </source>
</reference>
<dbReference type="RefSeq" id="WP_134112686.1">
    <property type="nucleotide sequence ID" value="NZ_SOBG01000003.1"/>
</dbReference>
<evidence type="ECO:0000256" key="3">
    <source>
        <dbReference type="ARBA" id="ARBA00022519"/>
    </source>
</evidence>